<evidence type="ECO:0000256" key="6">
    <source>
        <dbReference type="ARBA" id="ARBA00022801"/>
    </source>
</evidence>
<reference evidence="9" key="1">
    <citation type="submission" date="2024-04" db="EMBL/GenBank/DDBJ databases">
        <authorList>
            <consortium name="Molecular Ecology Group"/>
        </authorList>
    </citation>
    <scope>NUCLEOTIDE SEQUENCE</scope>
</reference>
<gene>
    <name evidence="9" type="ORF">LPLAT_LOCUS4635</name>
</gene>
<keyword evidence="4" id="KW-0540">Nuclease</keyword>
<dbReference type="Proteomes" id="UP001497644">
    <property type="component" value="Chromosome 15"/>
</dbReference>
<dbReference type="PANTHER" id="PTHR22930">
    <property type="match status" value="1"/>
</dbReference>
<dbReference type="PANTHER" id="PTHR22930:SF85">
    <property type="entry name" value="GH03217P-RELATED"/>
    <property type="match status" value="1"/>
</dbReference>
<dbReference type="EMBL" id="OZ034838">
    <property type="protein sequence ID" value="CAL1678851.1"/>
    <property type="molecule type" value="Genomic_DNA"/>
</dbReference>
<evidence type="ECO:0000256" key="2">
    <source>
        <dbReference type="ARBA" id="ARBA00004123"/>
    </source>
</evidence>
<proteinExistence type="inferred from homology"/>
<dbReference type="Pfam" id="PF13359">
    <property type="entry name" value="DDE_Tnp_4"/>
    <property type="match status" value="1"/>
</dbReference>
<keyword evidence="5" id="KW-0479">Metal-binding</keyword>
<evidence type="ECO:0000256" key="4">
    <source>
        <dbReference type="ARBA" id="ARBA00022722"/>
    </source>
</evidence>
<keyword evidence="6" id="KW-0378">Hydrolase</keyword>
<name>A0AAV2NHP6_9HYME</name>
<accession>A0AAV2NHP6</accession>
<comment type="similarity">
    <text evidence="3">Belongs to the HARBI1 family.</text>
</comment>
<dbReference type="InterPro" id="IPR027806">
    <property type="entry name" value="HARBI1_dom"/>
</dbReference>
<evidence type="ECO:0000313" key="9">
    <source>
        <dbReference type="EMBL" id="CAL1678851.1"/>
    </source>
</evidence>
<evidence type="ECO:0000256" key="5">
    <source>
        <dbReference type="ARBA" id="ARBA00022723"/>
    </source>
</evidence>
<dbReference type="InterPro" id="IPR045249">
    <property type="entry name" value="HARBI1-like"/>
</dbReference>
<feature type="domain" description="DDE Tnp4" evidence="8">
    <location>
        <begin position="173"/>
        <end position="276"/>
    </location>
</feature>
<comment type="cofactor">
    <cofactor evidence="1">
        <name>a divalent metal cation</name>
        <dbReference type="ChEBI" id="CHEBI:60240"/>
    </cofactor>
</comment>
<organism evidence="9 10">
    <name type="scientific">Lasius platythorax</name>
    <dbReference type="NCBI Taxonomy" id="488582"/>
    <lineage>
        <taxon>Eukaryota</taxon>
        <taxon>Metazoa</taxon>
        <taxon>Ecdysozoa</taxon>
        <taxon>Arthropoda</taxon>
        <taxon>Hexapoda</taxon>
        <taxon>Insecta</taxon>
        <taxon>Pterygota</taxon>
        <taxon>Neoptera</taxon>
        <taxon>Endopterygota</taxon>
        <taxon>Hymenoptera</taxon>
        <taxon>Apocrita</taxon>
        <taxon>Aculeata</taxon>
        <taxon>Formicoidea</taxon>
        <taxon>Formicidae</taxon>
        <taxon>Formicinae</taxon>
        <taxon>Lasius</taxon>
        <taxon>Lasius</taxon>
    </lineage>
</organism>
<evidence type="ECO:0000256" key="3">
    <source>
        <dbReference type="ARBA" id="ARBA00006958"/>
    </source>
</evidence>
<dbReference type="AlphaFoldDB" id="A0AAV2NHP6"/>
<protein>
    <recommendedName>
        <fullName evidence="8">DDE Tnp4 domain-containing protein</fullName>
    </recommendedName>
</protein>
<dbReference type="GO" id="GO:0005634">
    <property type="term" value="C:nucleus"/>
    <property type="evidence" value="ECO:0007669"/>
    <property type="project" value="UniProtKB-SubCell"/>
</dbReference>
<sequence length="280" mass="32317">MELNNIRGQFDINLFDNSDSSSDDENNEIRIIRVKRYIRDAMNPFTAYREHEFHVRYRFSKNCVMNGLLPLVVESLTKPDMRGLPIDPVIQLLICLRFYATGNFQTVNGDLMILPQPTISRIVFRVTVVLATYLNTYVKFTTNQEAIQKNRRLFRELGYGQGAIGLPHIDGAIDCTHVRLVGNNFGGLAETYRNRKGYFSLNVQAIVGPRMEFLDLVPEWPGSQHDSRIFQNSRVFMQYQQHELTGILVGDAGYPCLPFLLTPFRNPQTEEEQRYNQIQS</sequence>
<dbReference type="GO" id="GO:0016787">
    <property type="term" value="F:hydrolase activity"/>
    <property type="evidence" value="ECO:0007669"/>
    <property type="project" value="UniProtKB-KW"/>
</dbReference>
<keyword evidence="10" id="KW-1185">Reference proteome</keyword>
<dbReference type="GO" id="GO:0046872">
    <property type="term" value="F:metal ion binding"/>
    <property type="evidence" value="ECO:0007669"/>
    <property type="project" value="UniProtKB-KW"/>
</dbReference>
<keyword evidence="7" id="KW-0539">Nucleus</keyword>
<comment type="subcellular location">
    <subcellularLocation>
        <location evidence="2">Nucleus</location>
    </subcellularLocation>
</comment>
<evidence type="ECO:0000256" key="1">
    <source>
        <dbReference type="ARBA" id="ARBA00001968"/>
    </source>
</evidence>
<evidence type="ECO:0000259" key="8">
    <source>
        <dbReference type="Pfam" id="PF13359"/>
    </source>
</evidence>
<evidence type="ECO:0000313" key="10">
    <source>
        <dbReference type="Proteomes" id="UP001497644"/>
    </source>
</evidence>
<evidence type="ECO:0000256" key="7">
    <source>
        <dbReference type="ARBA" id="ARBA00023242"/>
    </source>
</evidence>
<dbReference type="GO" id="GO:0004518">
    <property type="term" value="F:nuclease activity"/>
    <property type="evidence" value="ECO:0007669"/>
    <property type="project" value="UniProtKB-KW"/>
</dbReference>